<evidence type="ECO:0000313" key="2">
    <source>
        <dbReference type="Proteomes" id="UP000250028"/>
    </source>
</evidence>
<dbReference type="Pfam" id="PF13424">
    <property type="entry name" value="TPR_12"/>
    <property type="match status" value="1"/>
</dbReference>
<name>A0A2Y8ZPL4_9MICO</name>
<dbReference type="RefSeq" id="WP_109684032.1">
    <property type="nucleotide sequence ID" value="NZ_QGDN01000001.1"/>
</dbReference>
<dbReference type="EMBL" id="UESZ01000001">
    <property type="protein sequence ID" value="SSA33316.1"/>
    <property type="molecule type" value="Genomic_DNA"/>
</dbReference>
<organism evidence="1 2">
    <name type="scientific">Branchiibius hedensis</name>
    <dbReference type="NCBI Taxonomy" id="672460"/>
    <lineage>
        <taxon>Bacteria</taxon>
        <taxon>Bacillati</taxon>
        <taxon>Actinomycetota</taxon>
        <taxon>Actinomycetes</taxon>
        <taxon>Micrococcales</taxon>
        <taxon>Dermacoccaceae</taxon>
        <taxon>Branchiibius</taxon>
    </lineage>
</organism>
<proteinExistence type="predicted"/>
<protein>
    <submittedName>
        <fullName evidence="1">Tetratricopeptide repeat-containing protein</fullName>
    </submittedName>
</protein>
<dbReference type="OrthoDB" id="3777470at2"/>
<accession>A0A2Y8ZPL4</accession>
<dbReference type="SUPFAM" id="SSF48452">
    <property type="entry name" value="TPR-like"/>
    <property type="match status" value="1"/>
</dbReference>
<gene>
    <name evidence="1" type="ORF">SAMN04489750_0590</name>
</gene>
<sequence>MQLELRDLWDFDDPLRSESRFRAAANDAGQRALALTQVARALGLQGRFDEAEEQLAALDRRDPEVDVRVDLERGRIARDTGRSEAARGHFTAAATKAEDADLQEPLVDALHMLALVSDQPERDDAHQRALHVARRADDPAARRWEASVLNNIAMDHADAGDFEAALPQFEAALDARRRLDPDPGRIVVARWMIAWALRNLGRDDEALVIQRDLKAELADRGQQDQYVEEELALLERG</sequence>
<dbReference type="Proteomes" id="UP000250028">
    <property type="component" value="Unassembled WGS sequence"/>
</dbReference>
<reference evidence="2" key="1">
    <citation type="submission" date="2016-10" db="EMBL/GenBank/DDBJ databases">
        <authorList>
            <person name="Varghese N."/>
            <person name="Submissions S."/>
        </authorList>
    </citation>
    <scope>NUCLEOTIDE SEQUENCE [LARGE SCALE GENOMIC DNA]</scope>
    <source>
        <strain evidence="2">DSM 22951</strain>
    </source>
</reference>
<dbReference type="InterPro" id="IPR011990">
    <property type="entry name" value="TPR-like_helical_dom_sf"/>
</dbReference>
<keyword evidence="2" id="KW-1185">Reference proteome</keyword>
<evidence type="ECO:0000313" key="1">
    <source>
        <dbReference type="EMBL" id="SSA33316.1"/>
    </source>
</evidence>
<dbReference type="Gene3D" id="1.25.40.10">
    <property type="entry name" value="Tetratricopeptide repeat domain"/>
    <property type="match status" value="2"/>
</dbReference>
<dbReference type="AlphaFoldDB" id="A0A2Y8ZPL4"/>